<dbReference type="PANTHER" id="PTHR42850:SF2">
    <property type="entry name" value="BLL5683 PROTEIN"/>
    <property type="match status" value="1"/>
</dbReference>
<dbReference type="PANTHER" id="PTHR42850">
    <property type="entry name" value="METALLOPHOSPHOESTERASE"/>
    <property type="match status" value="1"/>
</dbReference>
<dbReference type="GO" id="GO:0016791">
    <property type="term" value="F:phosphatase activity"/>
    <property type="evidence" value="ECO:0007669"/>
    <property type="project" value="TreeGrafter"/>
</dbReference>
<dbReference type="PIRSF" id="PIRSF000883">
    <property type="entry name" value="Pesterase_MJ0912"/>
    <property type="match status" value="1"/>
</dbReference>
<dbReference type="RefSeq" id="WP_050428701.1">
    <property type="nucleotide sequence ID" value="NZ_CP012159.1"/>
</dbReference>
<dbReference type="InterPro" id="IPR050126">
    <property type="entry name" value="Ap4A_hydrolase"/>
</dbReference>
<reference evidence="3 4" key="1">
    <citation type="submission" date="2015-07" db="EMBL/GenBank/DDBJ databases">
        <title>Genome analysis of myxobacterium Chondromyces crocatus Cm c5 reveals a high potential for natural compound synthesis and the genetic basis for the loss of fruiting body formation.</title>
        <authorList>
            <person name="Zaburannyi N."/>
            <person name="Bunk B."/>
            <person name="Maier J."/>
            <person name="Overmann J."/>
            <person name="Mueller R."/>
        </authorList>
    </citation>
    <scope>NUCLEOTIDE SEQUENCE [LARGE SCALE GENOMIC DNA]</scope>
    <source>
        <strain evidence="3 4">Cm c5</strain>
    </source>
</reference>
<dbReference type="EMBL" id="CP012159">
    <property type="protein sequence ID" value="AKT36133.1"/>
    <property type="molecule type" value="Genomic_DNA"/>
</dbReference>
<dbReference type="Gene3D" id="3.60.21.10">
    <property type="match status" value="1"/>
</dbReference>
<dbReference type="KEGG" id="ccro:CMC5_002460"/>
<dbReference type="Pfam" id="PF12850">
    <property type="entry name" value="Metallophos_2"/>
    <property type="match status" value="1"/>
</dbReference>
<evidence type="ECO:0000313" key="3">
    <source>
        <dbReference type="EMBL" id="AKT36133.1"/>
    </source>
</evidence>
<accession>A0A0K1E6F5</accession>
<evidence type="ECO:0000313" key="4">
    <source>
        <dbReference type="Proteomes" id="UP000067626"/>
    </source>
</evidence>
<dbReference type="AlphaFoldDB" id="A0A0K1E6F5"/>
<dbReference type="OrthoDB" id="9813918at2"/>
<dbReference type="CDD" id="cd00838">
    <property type="entry name" value="MPP_superfamily"/>
    <property type="match status" value="1"/>
</dbReference>
<keyword evidence="4" id="KW-1185">Reference proteome</keyword>
<dbReference type="InterPro" id="IPR029052">
    <property type="entry name" value="Metallo-depent_PP-like"/>
</dbReference>
<protein>
    <recommendedName>
        <fullName evidence="2">Calcineurin-like phosphoesterase domain-containing protein</fullName>
    </recommendedName>
</protein>
<dbReference type="SUPFAM" id="SSF56300">
    <property type="entry name" value="Metallo-dependent phosphatases"/>
    <property type="match status" value="1"/>
</dbReference>
<evidence type="ECO:0000256" key="1">
    <source>
        <dbReference type="ARBA" id="ARBA00008950"/>
    </source>
</evidence>
<dbReference type="GO" id="GO:0005737">
    <property type="term" value="C:cytoplasm"/>
    <property type="evidence" value="ECO:0007669"/>
    <property type="project" value="TreeGrafter"/>
</dbReference>
<gene>
    <name evidence="3" type="ORF">CMC5_002460</name>
</gene>
<comment type="similarity">
    <text evidence="1">Belongs to the metallophosphoesterase superfamily. YfcE family.</text>
</comment>
<organism evidence="3 4">
    <name type="scientific">Chondromyces crocatus</name>
    <dbReference type="NCBI Taxonomy" id="52"/>
    <lineage>
        <taxon>Bacteria</taxon>
        <taxon>Pseudomonadati</taxon>
        <taxon>Myxococcota</taxon>
        <taxon>Polyangia</taxon>
        <taxon>Polyangiales</taxon>
        <taxon>Polyangiaceae</taxon>
        <taxon>Chondromyces</taxon>
    </lineage>
</organism>
<dbReference type="InterPro" id="IPR011152">
    <property type="entry name" value="Pesterase_MJ0912"/>
</dbReference>
<evidence type="ECO:0000259" key="2">
    <source>
        <dbReference type="Pfam" id="PF12850"/>
    </source>
</evidence>
<sequence>MARYGIVSDIHGNFEALKAALAFLDARSVDRILCLGDVVGYNADPNRCVRLLEARGAITIAGNHDLIAAQELNMDRCSDKAAFALRRTRQMLSEATLRTLLQLPRVRVLDAGVVLVHGSFADVCQYMRDEQRIEENLPMMRRLAPSAWICLFGHTHAPALYAAREGDVTSLALGEDLPIQSRRRVFFANPGSVDAARRGDGHAELAVLDTDRREISFHRVPYEHATSERRSIELGYRMGWTDERVYQAARAIRKGRRIVQAGMERAIDALRT</sequence>
<name>A0A0K1E6F5_CHOCO</name>
<dbReference type="InterPro" id="IPR024654">
    <property type="entry name" value="Calcineurin-like_PHP_lpxH"/>
</dbReference>
<proteinExistence type="inferred from homology"/>
<dbReference type="Proteomes" id="UP000067626">
    <property type="component" value="Chromosome"/>
</dbReference>
<feature type="domain" description="Calcineurin-like phosphoesterase" evidence="2">
    <location>
        <begin position="4"/>
        <end position="212"/>
    </location>
</feature>
<dbReference type="STRING" id="52.CMC5_002460"/>